<evidence type="ECO:0000313" key="2">
    <source>
        <dbReference type="EMBL" id="MFC7330166.1"/>
    </source>
</evidence>
<sequence length="148" mass="16155">MTTTASATGPEGAAFLLTQLGSHAAARFAERVSRTGVSLRQAGLLRWIGGNPGRSQRELAEQFGVRPSRVVVLVDELEQQGLVRRAVPPGDRRTRLVTLTDHGHRTLRAVAAAFRRHEQEVLDPLSPEERATLTGLLERLAAHQGLVR</sequence>
<feature type="domain" description="HTH marR-type" evidence="1">
    <location>
        <begin position="1"/>
        <end position="142"/>
    </location>
</feature>
<dbReference type="PANTHER" id="PTHR33164:SF43">
    <property type="entry name" value="HTH-TYPE TRANSCRIPTIONAL REPRESSOR YETL"/>
    <property type="match status" value="1"/>
</dbReference>
<dbReference type="InterPro" id="IPR036390">
    <property type="entry name" value="WH_DNA-bd_sf"/>
</dbReference>
<evidence type="ECO:0000259" key="1">
    <source>
        <dbReference type="PROSITE" id="PS50995"/>
    </source>
</evidence>
<reference evidence="3" key="1">
    <citation type="journal article" date="2019" name="Int. J. Syst. Evol. Microbiol.">
        <title>The Global Catalogue of Microorganisms (GCM) 10K type strain sequencing project: providing services to taxonomists for standard genome sequencing and annotation.</title>
        <authorList>
            <consortium name="The Broad Institute Genomics Platform"/>
            <consortium name="The Broad Institute Genome Sequencing Center for Infectious Disease"/>
            <person name="Wu L."/>
            <person name="Ma J."/>
        </authorList>
    </citation>
    <scope>NUCLEOTIDE SEQUENCE [LARGE SCALE GENOMIC DNA]</scope>
    <source>
        <strain evidence="3">CGMCC 4.7382</strain>
    </source>
</reference>
<dbReference type="PROSITE" id="PS50995">
    <property type="entry name" value="HTH_MARR_2"/>
    <property type="match status" value="1"/>
</dbReference>
<dbReference type="SMART" id="SM00347">
    <property type="entry name" value="HTH_MARR"/>
    <property type="match status" value="1"/>
</dbReference>
<dbReference type="InterPro" id="IPR036388">
    <property type="entry name" value="WH-like_DNA-bd_sf"/>
</dbReference>
<gene>
    <name evidence="2" type="ORF">ACFQRF_20770</name>
</gene>
<organism evidence="2 3">
    <name type="scientific">Marinactinospora rubrisoli</name>
    <dbReference type="NCBI Taxonomy" id="2715399"/>
    <lineage>
        <taxon>Bacteria</taxon>
        <taxon>Bacillati</taxon>
        <taxon>Actinomycetota</taxon>
        <taxon>Actinomycetes</taxon>
        <taxon>Streptosporangiales</taxon>
        <taxon>Nocardiopsidaceae</taxon>
        <taxon>Marinactinospora</taxon>
    </lineage>
</organism>
<dbReference type="Pfam" id="PF12802">
    <property type="entry name" value="MarR_2"/>
    <property type="match status" value="1"/>
</dbReference>
<dbReference type="PANTHER" id="PTHR33164">
    <property type="entry name" value="TRANSCRIPTIONAL REGULATOR, MARR FAMILY"/>
    <property type="match status" value="1"/>
</dbReference>
<dbReference type="Gene3D" id="1.10.10.10">
    <property type="entry name" value="Winged helix-like DNA-binding domain superfamily/Winged helix DNA-binding domain"/>
    <property type="match status" value="1"/>
</dbReference>
<proteinExistence type="predicted"/>
<evidence type="ECO:0000313" key="3">
    <source>
        <dbReference type="Proteomes" id="UP001596540"/>
    </source>
</evidence>
<dbReference type="Proteomes" id="UP001596540">
    <property type="component" value="Unassembled WGS sequence"/>
</dbReference>
<accession>A0ABW2KJQ3</accession>
<dbReference type="EMBL" id="JBHTBH010000010">
    <property type="protein sequence ID" value="MFC7330166.1"/>
    <property type="molecule type" value="Genomic_DNA"/>
</dbReference>
<protein>
    <submittedName>
        <fullName evidence="2">MarR family winged helix-turn-helix transcriptional regulator</fullName>
    </submittedName>
</protein>
<dbReference type="PRINTS" id="PR00598">
    <property type="entry name" value="HTHMARR"/>
</dbReference>
<dbReference type="InterPro" id="IPR039422">
    <property type="entry name" value="MarR/SlyA-like"/>
</dbReference>
<name>A0ABW2KJQ3_9ACTN</name>
<dbReference type="SUPFAM" id="SSF46785">
    <property type="entry name" value="Winged helix' DNA-binding domain"/>
    <property type="match status" value="1"/>
</dbReference>
<comment type="caution">
    <text evidence="2">The sequence shown here is derived from an EMBL/GenBank/DDBJ whole genome shotgun (WGS) entry which is preliminary data.</text>
</comment>
<dbReference type="RefSeq" id="WP_379872801.1">
    <property type="nucleotide sequence ID" value="NZ_JBHTBH010000010.1"/>
</dbReference>
<keyword evidence="3" id="KW-1185">Reference proteome</keyword>
<dbReference type="InterPro" id="IPR000835">
    <property type="entry name" value="HTH_MarR-typ"/>
</dbReference>